<dbReference type="Pfam" id="PF06775">
    <property type="entry name" value="Seipin"/>
    <property type="match status" value="1"/>
</dbReference>
<keyword evidence="5 8" id="KW-1133">Transmembrane helix</keyword>
<dbReference type="PANTHER" id="PTHR21212:SF0">
    <property type="entry name" value="SEIPIN"/>
    <property type="match status" value="1"/>
</dbReference>
<dbReference type="EMBL" id="KB200129">
    <property type="protein sequence ID" value="ESP02916.1"/>
    <property type="molecule type" value="Genomic_DNA"/>
</dbReference>
<evidence type="ECO:0000313" key="10">
    <source>
        <dbReference type="Proteomes" id="UP000030746"/>
    </source>
</evidence>
<keyword evidence="6" id="KW-0443">Lipid metabolism</keyword>
<accession>V4B5X5</accession>
<dbReference type="RefSeq" id="XP_009046386.1">
    <property type="nucleotide sequence ID" value="XM_009048138.1"/>
</dbReference>
<organism evidence="9 10">
    <name type="scientific">Lottia gigantea</name>
    <name type="common">Giant owl limpet</name>
    <dbReference type="NCBI Taxonomy" id="225164"/>
    <lineage>
        <taxon>Eukaryota</taxon>
        <taxon>Metazoa</taxon>
        <taxon>Spiralia</taxon>
        <taxon>Lophotrochozoa</taxon>
        <taxon>Mollusca</taxon>
        <taxon>Gastropoda</taxon>
        <taxon>Patellogastropoda</taxon>
        <taxon>Lottioidea</taxon>
        <taxon>Lottiidae</taxon>
        <taxon>Lottia</taxon>
    </lineage>
</organism>
<comment type="subcellular location">
    <subcellularLocation>
        <location evidence="1">Endoplasmic reticulum membrane</location>
        <topology evidence="1">Multi-pass membrane protein</topology>
    </subcellularLocation>
</comment>
<dbReference type="Proteomes" id="UP000030746">
    <property type="component" value="Unassembled WGS sequence"/>
</dbReference>
<keyword evidence="3 8" id="KW-0812">Transmembrane</keyword>
<evidence type="ECO:0000256" key="4">
    <source>
        <dbReference type="ARBA" id="ARBA00022824"/>
    </source>
</evidence>
<evidence type="ECO:0000256" key="6">
    <source>
        <dbReference type="ARBA" id="ARBA00023098"/>
    </source>
</evidence>
<dbReference type="PANTHER" id="PTHR21212">
    <property type="entry name" value="BERNARDINELLI-SEIP CONGENITAL LIPODYSTROPHY 2 HOMOLOG BSCL2 PROTEIN"/>
    <property type="match status" value="1"/>
</dbReference>
<proteinExistence type="predicted"/>
<keyword evidence="10" id="KW-1185">Reference proteome</keyword>
<dbReference type="GeneID" id="20246362"/>
<dbReference type="KEGG" id="lgi:LOTGIDRAFT_212437"/>
<dbReference type="AlphaFoldDB" id="V4B5X5"/>
<feature type="transmembrane region" description="Helical" evidence="8">
    <location>
        <begin position="36"/>
        <end position="59"/>
    </location>
</feature>
<dbReference type="GO" id="GO:0005789">
    <property type="term" value="C:endoplasmic reticulum membrane"/>
    <property type="evidence" value="ECO:0007669"/>
    <property type="project" value="UniProtKB-SubCell"/>
</dbReference>
<evidence type="ECO:0000256" key="2">
    <source>
        <dbReference type="ARBA" id="ARBA00022064"/>
    </source>
</evidence>
<dbReference type="OMA" id="IFLLSWY"/>
<feature type="transmembrane region" description="Helical" evidence="8">
    <location>
        <begin position="235"/>
        <end position="257"/>
    </location>
</feature>
<evidence type="ECO:0000313" key="9">
    <source>
        <dbReference type="EMBL" id="ESP02916.1"/>
    </source>
</evidence>
<sequence>MANKLVGLATNVLEWTGFILQWTVSKLKYTVLRLSILSGIVLVLLWLSVFVFASFYWLYMPSSSHINKVHFDFEVCDEGIGLCSFPTANVSFGKDGNREEILRAGQVYRILINLEVPESPVNHDLGMFMVRLKMYDRNGKVTSKSSRSTVLHYQSVLLNIMKTLVLAPLLISGATEEKQELEIEMFPSYIDNYNHPSTGAMVEIQSKKIQLYTATLNIYAYFTGLRYYLFYWPVVSGIIGTLTNFIFFSIITLLSYLKYFYEEEDVMIDPVILNRRYSLFDRRVRIQAQLDQERGKRILFNPNFSNFLTISLQLTWYKG</sequence>
<dbReference type="STRING" id="225164.V4B5X5"/>
<evidence type="ECO:0000256" key="5">
    <source>
        <dbReference type="ARBA" id="ARBA00022989"/>
    </source>
</evidence>
<evidence type="ECO:0000256" key="3">
    <source>
        <dbReference type="ARBA" id="ARBA00022692"/>
    </source>
</evidence>
<keyword evidence="7 8" id="KW-0472">Membrane</keyword>
<protein>
    <recommendedName>
        <fullName evidence="2">Seipin</fullName>
    </recommendedName>
</protein>
<dbReference type="HOGENOM" id="CLU_049458_1_0_1"/>
<dbReference type="OrthoDB" id="3990054at2759"/>
<evidence type="ECO:0000256" key="8">
    <source>
        <dbReference type="SAM" id="Phobius"/>
    </source>
</evidence>
<keyword evidence="4" id="KW-0256">Endoplasmic reticulum</keyword>
<evidence type="ECO:0000256" key="1">
    <source>
        <dbReference type="ARBA" id="ARBA00004477"/>
    </source>
</evidence>
<dbReference type="GO" id="GO:0006629">
    <property type="term" value="P:lipid metabolic process"/>
    <property type="evidence" value="ECO:0007669"/>
    <property type="project" value="UniProtKB-KW"/>
</dbReference>
<dbReference type="InterPro" id="IPR009617">
    <property type="entry name" value="Seipin"/>
</dbReference>
<dbReference type="CTD" id="20246362"/>
<name>V4B5X5_LOTGI</name>
<dbReference type="GO" id="GO:0140042">
    <property type="term" value="P:lipid droplet formation"/>
    <property type="evidence" value="ECO:0007669"/>
    <property type="project" value="UniProtKB-ARBA"/>
</dbReference>
<reference evidence="9 10" key="1">
    <citation type="journal article" date="2013" name="Nature">
        <title>Insights into bilaterian evolution from three spiralian genomes.</title>
        <authorList>
            <person name="Simakov O."/>
            <person name="Marletaz F."/>
            <person name="Cho S.J."/>
            <person name="Edsinger-Gonzales E."/>
            <person name="Havlak P."/>
            <person name="Hellsten U."/>
            <person name="Kuo D.H."/>
            <person name="Larsson T."/>
            <person name="Lv J."/>
            <person name="Arendt D."/>
            <person name="Savage R."/>
            <person name="Osoegawa K."/>
            <person name="de Jong P."/>
            <person name="Grimwood J."/>
            <person name="Chapman J.A."/>
            <person name="Shapiro H."/>
            <person name="Aerts A."/>
            <person name="Otillar R.P."/>
            <person name="Terry A.Y."/>
            <person name="Boore J.L."/>
            <person name="Grigoriev I.V."/>
            <person name="Lindberg D.R."/>
            <person name="Seaver E.C."/>
            <person name="Weisblat D.A."/>
            <person name="Putnam N.H."/>
            <person name="Rokhsar D.S."/>
        </authorList>
    </citation>
    <scope>NUCLEOTIDE SEQUENCE [LARGE SCALE GENOMIC DNA]</scope>
</reference>
<gene>
    <name evidence="9" type="ORF">LOTGIDRAFT_212437</name>
</gene>
<evidence type="ECO:0000256" key="7">
    <source>
        <dbReference type="ARBA" id="ARBA00023136"/>
    </source>
</evidence>
<dbReference type="CDD" id="cd23995">
    <property type="entry name" value="Seipin_BSCL2_like"/>
    <property type="match status" value="1"/>
</dbReference>